<dbReference type="InterPro" id="IPR038901">
    <property type="entry name" value="HEXDC-like"/>
</dbReference>
<dbReference type="PANTHER" id="PTHR21040">
    <property type="entry name" value="BCDNA.GH04120"/>
    <property type="match status" value="1"/>
</dbReference>
<dbReference type="PANTHER" id="PTHR21040:SF8">
    <property type="entry name" value="BCDNA.GH04120"/>
    <property type="match status" value="1"/>
</dbReference>
<dbReference type="Pfam" id="PF00728">
    <property type="entry name" value="Glyco_hydro_20"/>
    <property type="match status" value="1"/>
</dbReference>
<reference evidence="6" key="1">
    <citation type="submission" date="2018-06" db="EMBL/GenBank/DDBJ databases">
        <title>Description of Blautia argi sp. nov., a new anaerobic isolated from dog feces.</title>
        <authorList>
            <person name="Chang Y.-H."/>
            <person name="Paek J."/>
            <person name="Shin Y."/>
        </authorList>
    </citation>
    <scope>NUCLEOTIDE SEQUENCE [LARGE SCALE GENOMIC DNA]</scope>
    <source>
        <strain evidence="6">KCTC 15426</strain>
    </source>
</reference>
<evidence type="ECO:0000256" key="2">
    <source>
        <dbReference type="ARBA" id="ARBA00022801"/>
    </source>
</evidence>
<comment type="similarity">
    <text evidence="1">Belongs to the glycosyl hydrolase 20 family.</text>
</comment>
<feature type="domain" description="Glycoside Hydrolase 20C C-terminal" evidence="4">
    <location>
        <begin position="423"/>
        <end position="609"/>
    </location>
</feature>
<evidence type="ECO:0000259" key="4">
    <source>
        <dbReference type="Pfam" id="PF18088"/>
    </source>
</evidence>
<name>A0A2Z4U808_9FIRM</name>
<feature type="domain" description="Glycoside hydrolase family 20 catalytic" evidence="3">
    <location>
        <begin position="91"/>
        <end position="302"/>
    </location>
</feature>
<organism evidence="5 6">
    <name type="scientific">Blautia argi</name>
    <dbReference type="NCBI Taxonomy" id="1912897"/>
    <lineage>
        <taxon>Bacteria</taxon>
        <taxon>Bacillati</taxon>
        <taxon>Bacillota</taxon>
        <taxon>Clostridia</taxon>
        <taxon>Lachnospirales</taxon>
        <taxon>Lachnospiraceae</taxon>
        <taxon>Blautia</taxon>
    </lineage>
</organism>
<dbReference type="EMBL" id="CP030280">
    <property type="protein sequence ID" value="AWY97120.1"/>
    <property type="molecule type" value="Genomic_DNA"/>
</dbReference>
<dbReference type="Pfam" id="PF18088">
    <property type="entry name" value="Glyco_H_20C_C"/>
    <property type="match status" value="1"/>
</dbReference>
<dbReference type="InterPro" id="IPR017853">
    <property type="entry name" value="GH"/>
</dbReference>
<evidence type="ECO:0000313" key="6">
    <source>
        <dbReference type="Proteomes" id="UP000250003"/>
    </source>
</evidence>
<dbReference type="CDD" id="cd06565">
    <property type="entry name" value="GH20_GcnA-like"/>
    <property type="match status" value="1"/>
</dbReference>
<dbReference type="InterPro" id="IPR041063">
    <property type="entry name" value="Glyco_H_20C_C"/>
</dbReference>
<proteinExistence type="inferred from homology"/>
<sequence>MKFFYNTDSKTAALLEKGTTLLLEEYADLPKNFESLQISVTTDSAFEKLLVSRTGQCAEITCKEPAHYFRGLNYLLHHAEEDFELKETPFFTHNGFMLDCSRNAVATPDKIKKLIRVLAKAGMNQLLLYTEDTYEIPGQPYFGTYRGRYSQEELRQLDSYAQNFGIELVPCIQTLAHLRNALKWPMGQELKDTSDILMVGSEKVYAFLEQALTSLKDCFSSRNIHIGMDEALMLGLGNYLKENGYKESSLLIREHSQRILEICRKMGWKPMMWSDMYITSNTGKGYYDIDENTDTSTWTKPDEELGLVYWDYYHADRETYHHMLRVHKELSPRTIFAGGIWNWNGIAPNYGKAFQCTISALKECQSQGISEVFATGWLDNGAETPLDALYPGLILFATLCFRENPSGEEVAQSFADCVDAPLEDFYLLDNFDALFQGTGENLSADNPSKYLLYQDPMLGIFDYHIQGVDTKTYYGELADKLAKSQETSPKYADFFSFYEAFAKVLAQKADLGICLKDAYDKKDLSTLRNICTQIIPNILKNFQTMHLLREKLWLQDAKPFGYELMDIKLAGVKTRLESTARRVMTYVNKEVDCLEELEQPRLPYWTVEAKYPHDRKTELRENLWNKIISGCDLIDTV</sequence>
<dbReference type="InterPro" id="IPR015883">
    <property type="entry name" value="Glyco_hydro_20_cat"/>
</dbReference>
<dbReference type="Gene3D" id="3.20.20.80">
    <property type="entry name" value="Glycosidases"/>
    <property type="match status" value="1"/>
</dbReference>
<accession>A0A2Z4U808</accession>
<dbReference type="Gene3D" id="1.20.120.670">
    <property type="entry name" value="N-acetyl-b-d-glucoasminidase"/>
    <property type="match status" value="1"/>
</dbReference>
<keyword evidence="6" id="KW-1185">Reference proteome</keyword>
<gene>
    <name evidence="5" type="ORF">DQQ01_01980</name>
</gene>
<dbReference type="GO" id="GO:0004563">
    <property type="term" value="F:beta-N-acetylhexosaminidase activity"/>
    <property type="evidence" value="ECO:0007669"/>
    <property type="project" value="UniProtKB-ARBA"/>
</dbReference>
<dbReference type="Proteomes" id="UP000250003">
    <property type="component" value="Chromosome"/>
</dbReference>
<evidence type="ECO:0000256" key="1">
    <source>
        <dbReference type="ARBA" id="ARBA00006285"/>
    </source>
</evidence>
<evidence type="ECO:0000313" key="5">
    <source>
        <dbReference type="EMBL" id="AWY97120.1"/>
    </source>
</evidence>
<dbReference type="OrthoDB" id="383771at2"/>
<dbReference type="SUPFAM" id="SSF51445">
    <property type="entry name" value="(Trans)glycosidases"/>
    <property type="match status" value="1"/>
</dbReference>
<dbReference type="KEGG" id="blau:DQQ01_01980"/>
<dbReference type="AlphaFoldDB" id="A0A2Z4U808"/>
<evidence type="ECO:0000259" key="3">
    <source>
        <dbReference type="Pfam" id="PF00728"/>
    </source>
</evidence>
<protein>
    <submittedName>
        <fullName evidence="5">Beta-N-acetylhexosaminidase</fullName>
    </submittedName>
</protein>
<keyword evidence="2" id="KW-0378">Hydrolase</keyword>
<dbReference type="RefSeq" id="WP_111917971.1">
    <property type="nucleotide sequence ID" value="NZ_CP030280.1"/>
</dbReference>
<dbReference type="GO" id="GO:0005975">
    <property type="term" value="P:carbohydrate metabolic process"/>
    <property type="evidence" value="ECO:0007669"/>
    <property type="project" value="InterPro"/>
</dbReference>